<dbReference type="Pfam" id="PF19139">
    <property type="entry name" value="DUF5822"/>
    <property type="match status" value="1"/>
</dbReference>
<gene>
    <name evidence="2" type="ORF">SAMN05216218_10848</name>
</gene>
<dbReference type="EMBL" id="FNBK01000008">
    <property type="protein sequence ID" value="SDF64642.1"/>
    <property type="molecule type" value="Genomic_DNA"/>
</dbReference>
<sequence>MPIDREPDETTDPEGVDYGWVMQVTFVTTIVVGAPLVAMLAVVVELQTWAARANFAIRVGAVVWFCTAVAVYLYARREQT</sequence>
<feature type="transmembrane region" description="Helical" evidence="1">
    <location>
        <begin position="55"/>
        <end position="75"/>
    </location>
</feature>
<feature type="transmembrane region" description="Helical" evidence="1">
    <location>
        <begin position="20"/>
        <end position="43"/>
    </location>
</feature>
<accession>A0A1G7MSB0</accession>
<dbReference type="InterPro" id="IPR043860">
    <property type="entry name" value="DUF5822"/>
</dbReference>
<keyword evidence="1" id="KW-0812">Transmembrane</keyword>
<keyword evidence="1" id="KW-0472">Membrane</keyword>
<name>A0A1G7MSB0_9EURY</name>
<protein>
    <recommendedName>
        <fullName evidence="4">Peptidoglycan-binding protein</fullName>
    </recommendedName>
</protein>
<reference evidence="3" key="1">
    <citation type="submission" date="2016-10" db="EMBL/GenBank/DDBJ databases">
        <authorList>
            <person name="Varghese N."/>
            <person name="Submissions S."/>
        </authorList>
    </citation>
    <scope>NUCLEOTIDE SEQUENCE [LARGE SCALE GENOMIC DNA]</scope>
    <source>
        <strain evidence="3">IBRC-M 10760</strain>
    </source>
</reference>
<evidence type="ECO:0008006" key="4">
    <source>
        <dbReference type="Google" id="ProtNLM"/>
    </source>
</evidence>
<dbReference type="Proteomes" id="UP000199076">
    <property type="component" value="Unassembled WGS sequence"/>
</dbReference>
<dbReference type="AlphaFoldDB" id="A0A1G7MSB0"/>
<evidence type="ECO:0000313" key="2">
    <source>
        <dbReference type="EMBL" id="SDF64642.1"/>
    </source>
</evidence>
<organism evidence="2 3">
    <name type="scientific">Halorientalis regularis</name>
    <dbReference type="NCBI Taxonomy" id="660518"/>
    <lineage>
        <taxon>Archaea</taxon>
        <taxon>Methanobacteriati</taxon>
        <taxon>Methanobacteriota</taxon>
        <taxon>Stenosarchaea group</taxon>
        <taxon>Halobacteria</taxon>
        <taxon>Halobacteriales</taxon>
        <taxon>Haloarculaceae</taxon>
        <taxon>Halorientalis</taxon>
    </lineage>
</organism>
<keyword evidence="3" id="KW-1185">Reference proteome</keyword>
<evidence type="ECO:0000313" key="3">
    <source>
        <dbReference type="Proteomes" id="UP000199076"/>
    </source>
</evidence>
<keyword evidence="1" id="KW-1133">Transmembrane helix</keyword>
<proteinExistence type="predicted"/>
<evidence type="ECO:0000256" key="1">
    <source>
        <dbReference type="SAM" id="Phobius"/>
    </source>
</evidence>